<evidence type="ECO:0000256" key="3">
    <source>
        <dbReference type="ARBA" id="ARBA00022737"/>
    </source>
</evidence>
<dbReference type="InterPro" id="IPR036388">
    <property type="entry name" value="WH-like_DNA-bd_sf"/>
</dbReference>
<dbReference type="EMBL" id="JAMFTS010000001">
    <property type="protein sequence ID" value="KAJ4821433.1"/>
    <property type="molecule type" value="Genomic_DNA"/>
</dbReference>
<dbReference type="InterPro" id="IPR032675">
    <property type="entry name" value="LRR_dom_sf"/>
</dbReference>
<evidence type="ECO:0000313" key="11">
    <source>
        <dbReference type="Proteomes" id="UP001140206"/>
    </source>
</evidence>
<keyword evidence="4" id="KW-0547">Nucleotide-binding</keyword>
<dbReference type="InterPro" id="IPR038005">
    <property type="entry name" value="RX-like_CC"/>
</dbReference>
<protein>
    <submittedName>
        <fullName evidence="10">Nbs-lrr resistance protein</fullName>
    </submittedName>
</protein>
<comment type="similarity">
    <text evidence="1">Belongs to the disease resistance NB-LRR family.</text>
</comment>
<dbReference type="Gene3D" id="1.10.10.10">
    <property type="entry name" value="Winged helix-like DNA-binding domain superfamily/Winged helix DNA-binding domain"/>
    <property type="match status" value="1"/>
</dbReference>
<evidence type="ECO:0000256" key="2">
    <source>
        <dbReference type="ARBA" id="ARBA00022614"/>
    </source>
</evidence>
<accession>A0AAV8I0A2</accession>
<evidence type="ECO:0000259" key="7">
    <source>
        <dbReference type="Pfam" id="PF18052"/>
    </source>
</evidence>
<dbReference type="GO" id="GO:0042742">
    <property type="term" value="P:defense response to bacterium"/>
    <property type="evidence" value="ECO:0007669"/>
    <property type="project" value="UniProtKB-ARBA"/>
</dbReference>
<dbReference type="InterPro" id="IPR058922">
    <property type="entry name" value="WHD_DRP"/>
</dbReference>
<evidence type="ECO:0000256" key="1">
    <source>
        <dbReference type="ARBA" id="ARBA00008894"/>
    </source>
</evidence>
<dbReference type="Pfam" id="PF00931">
    <property type="entry name" value="NB-ARC"/>
    <property type="match status" value="1"/>
</dbReference>
<keyword evidence="3" id="KW-0677">Repeat</keyword>
<evidence type="ECO:0000256" key="5">
    <source>
        <dbReference type="ARBA" id="ARBA00022821"/>
    </source>
</evidence>
<dbReference type="Proteomes" id="UP001140206">
    <property type="component" value="Chromosome 1"/>
</dbReference>
<feature type="domain" description="Disease resistance R13L4/SHOC-2-like LRR" evidence="9">
    <location>
        <begin position="555"/>
        <end position="692"/>
    </location>
</feature>
<evidence type="ECO:0000259" key="8">
    <source>
        <dbReference type="Pfam" id="PF23559"/>
    </source>
</evidence>
<evidence type="ECO:0000313" key="10">
    <source>
        <dbReference type="EMBL" id="KAJ4821433.1"/>
    </source>
</evidence>
<dbReference type="FunFam" id="1.10.10.10:FF:000322">
    <property type="entry name" value="Probable disease resistance protein At1g63360"/>
    <property type="match status" value="1"/>
</dbReference>
<feature type="domain" description="Disease resistance N-terminal" evidence="7">
    <location>
        <begin position="5"/>
        <end position="87"/>
    </location>
</feature>
<feature type="domain" description="NB-ARC" evidence="6">
    <location>
        <begin position="166"/>
        <end position="335"/>
    </location>
</feature>
<dbReference type="Pfam" id="PF23559">
    <property type="entry name" value="WHD_DRP"/>
    <property type="match status" value="1"/>
</dbReference>
<dbReference type="SUPFAM" id="SSF52058">
    <property type="entry name" value="L domain-like"/>
    <property type="match status" value="1"/>
</dbReference>
<evidence type="ECO:0000256" key="4">
    <source>
        <dbReference type="ARBA" id="ARBA00022741"/>
    </source>
</evidence>
<evidence type="ECO:0000259" key="9">
    <source>
        <dbReference type="Pfam" id="PF23598"/>
    </source>
</evidence>
<dbReference type="InterPro" id="IPR044974">
    <property type="entry name" value="Disease_R_plants"/>
</dbReference>
<keyword evidence="5" id="KW-0611">Plant defense</keyword>
<gene>
    <name evidence="10" type="ORF">LUZ62_033999</name>
</gene>
<dbReference type="PANTHER" id="PTHR23155:SF1185">
    <property type="entry name" value="DISEASE RESISTANCE RPP8-LIKE PROTEIN 3-RELATED"/>
    <property type="match status" value="1"/>
</dbReference>
<dbReference type="Gene3D" id="3.80.10.10">
    <property type="entry name" value="Ribonuclease Inhibitor"/>
    <property type="match status" value="1"/>
</dbReference>
<dbReference type="PRINTS" id="PR00364">
    <property type="entry name" value="DISEASERSIST"/>
</dbReference>
<dbReference type="InterPro" id="IPR002182">
    <property type="entry name" value="NB-ARC"/>
</dbReference>
<dbReference type="GO" id="GO:0043531">
    <property type="term" value="F:ADP binding"/>
    <property type="evidence" value="ECO:0007669"/>
    <property type="project" value="InterPro"/>
</dbReference>
<dbReference type="Gene3D" id="3.40.50.300">
    <property type="entry name" value="P-loop containing nucleotide triphosphate hydrolases"/>
    <property type="match status" value="1"/>
</dbReference>
<sequence length="907" mass="104062">MAESAVSFVLVKLGDAFVKEVLHLHGVSKQVEKVSRELIRIQAFLKDADTKRIINERQKQWVKEVRDLAYSIEDLIDTFLLMVPETKPGKREAIKRLFVKTKKLPAVHKLGDEINQIMTRIQEINESRVTYGITNIGEGIEGEIRQPIQLLVPSDVDEAGIIGFDDDREKIISLLLDEKTTRRSVISIVGVGGLGKTTLARKVYNSEAVKEQFEIRIWVTISQAFELIDILQEIAEQLQIQQPKDLSKHQLINKLYQSLKDKKYLIVLDDIWATNLWPQIEAIFPDVKNRSRIFITTRFLNVAEVADPISVPYKLQFLTEKPSLDLFLQKAFPNRNANEECPTDLYEISKDFAKKCGGLPLALVVLGGLLSRIPTSYVAWDRRRETINWADDGERCFAIINTSYEDLPFALKSCFMYFAAYPEDYKIDVGPLLRMWIAEGFVPQEENKTLEDTAHNFLEDLAQRSMIQVTDRDFDGSIASCRIHDVLRDLAIQKAKENNFLMTSSKIDGIHNCSQTRRLAINYSCDILIKEIELLGQSIASATPNLRSLLCSADVPNFSELRYLKVLNSGYDNRYKSKKFGELSQLRYVQVRLKVESEVDVYNFQTFIGGMRFLQTLDLLTSEIDCDLPDCVWHVKTLRHVILPSWGRLSSGPPSSADLINLQTLYGVTSRESWEVEGIPKLPNVKTLKIRNEFRWNIIATLLEGHHWKIALDVGMFPINLTCLSLENAFLQEDPMPVLEKLENLRCLFLGGAIFQQKLETLILLQLRKLEEWKIEKGVMPMLNKLEINRCPLLRVPEELQQELLWTFPSDDDKINEAFENEVRNICKHVPSIILPIAIYLNKSCCNRNKLLVKFHLLITFAFRCFCFLLSPSHLIRAQFLMYSIDLTFFFLTSTTQAIISETSLAL</sequence>
<dbReference type="Pfam" id="PF23598">
    <property type="entry name" value="LRR_14"/>
    <property type="match status" value="1"/>
</dbReference>
<dbReference type="SUPFAM" id="SSF52540">
    <property type="entry name" value="P-loop containing nucleoside triphosphate hydrolases"/>
    <property type="match status" value="1"/>
</dbReference>
<dbReference type="PANTHER" id="PTHR23155">
    <property type="entry name" value="DISEASE RESISTANCE PROTEIN RP"/>
    <property type="match status" value="1"/>
</dbReference>
<dbReference type="InterPro" id="IPR041118">
    <property type="entry name" value="Rx_N"/>
</dbReference>
<dbReference type="AlphaFoldDB" id="A0AAV8I0A2"/>
<name>A0AAV8I0A2_9POAL</name>
<feature type="domain" description="Disease resistance protein winged helix" evidence="8">
    <location>
        <begin position="421"/>
        <end position="491"/>
    </location>
</feature>
<organism evidence="10 11">
    <name type="scientific">Rhynchospora pubera</name>
    <dbReference type="NCBI Taxonomy" id="906938"/>
    <lineage>
        <taxon>Eukaryota</taxon>
        <taxon>Viridiplantae</taxon>
        <taxon>Streptophyta</taxon>
        <taxon>Embryophyta</taxon>
        <taxon>Tracheophyta</taxon>
        <taxon>Spermatophyta</taxon>
        <taxon>Magnoliopsida</taxon>
        <taxon>Liliopsida</taxon>
        <taxon>Poales</taxon>
        <taxon>Cyperaceae</taxon>
        <taxon>Cyperoideae</taxon>
        <taxon>Rhynchosporeae</taxon>
        <taxon>Rhynchospora</taxon>
    </lineage>
</organism>
<proteinExistence type="inferred from homology"/>
<dbReference type="InterPro" id="IPR055414">
    <property type="entry name" value="LRR_R13L4/SHOC2-like"/>
</dbReference>
<dbReference type="CDD" id="cd14798">
    <property type="entry name" value="RX-CC_like"/>
    <property type="match status" value="1"/>
</dbReference>
<comment type="caution">
    <text evidence="10">The sequence shown here is derived from an EMBL/GenBank/DDBJ whole genome shotgun (WGS) entry which is preliminary data.</text>
</comment>
<dbReference type="GO" id="GO:0002758">
    <property type="term" value="P:innate immune response-activating signaling pathway"/>
    <property type="evidence" value="ECO:0007669"/>
    <property type="project" value="UniProtKB-ARBA"/>
</dbReference>
<reference evidence="10" key="1">
    <citation type="submission" date="2022-08" db="EMBL/GenBank/DDBJ databases">
        <authorList>
            <person name="Marques A."/>
        </authorList>
    </citation>
    <scope>NUCLEOTIDE SEQUENCE</scope>
    <source>
        <strain evidence="10">RhyPub2mFocal</strain>
        <tissue evidence="10">Leaves</tissue>
    </source>
</reference>
<dbReference type="GO" id="GO:0009626">
    <property type="term" value="P:plant-type hypersensitive response"/>
    <property type="evidence" value="ECO:0007669"/>
    <property type="project" value="UniProtKB-ARBA"/>
</dbReference>
<dbReference type="Pfam" id="PF18052">
    <property type="entry name" value="Rx_N"/>
    <property type="match status" value="1"/>
</dbReference>
<evidence type="ECO:0000259" key="6">
    <source>
        <dbReference type="Pfam" id="PF00931"/>
    </source>
</evidence>
<dbReference type="Gene3D" id="1.20.5.4130">
    <property type="match status" value="1"/>
</dbReference>
<keyword evidence="2" id="KW-0433">Leucine-rich repeat</keyword>
<dbReference type="InterPro" id="IPR027417">
    <property type="entry name" value="P-loop_NTPase"/>
</dbReference>
<keyword evidence="11" id="KW-1185">Reference proteome</keyword>
<dbReference type="InterPro" id="IPR042197">
    <property type="entry name" value="Apaf_helical"/>
</dbReference>
<dbReference type="Gene3D" id="1.10.8.430">
    <property type="entry name" value="Helical domain of apoptotic protease-activating factors"/>
    <property type="match status" value="1"/>
</dbReference>
<dbReference type="FunFam" id="3.40.50.300:FF:001091">
    <property type="entry name" value="Probable disease resistance protein At1g61300"/>
    <property type="match status" value="1"/>
</dbReference>